<evidence type="ECO:0000256" key="1">
    <source>
        <dbReference type="SAM" id="Phobius"/>
    </source>
</evidence>
<dbReference type="Proteomes" id="UP000622707">
    <property type="component" value="Unassembled WGS sequence"/>
</dbReference>
<dbReference type="InterPro" id="IPR007436">
    <property type="entry name" value="DUF485"/>
</dbReference>
<evidence type="ECO:0000313" key="2">
    <source>
        <dbReference type="EMBL" id="MBL0423765.1"/>
    </source>
</evidence>
<keyword evidence="1" id="KW-0472">Membrane</keyword>
<dbReference type="PANTHER" id="PTHR38598:SF1">
    <property type="entry name" value="INNER MEMBRANE PROTEIN YJCH"/>
    <property type="match status" value="1"/>
</dbReference>
<evidence type="ECO:0000313" key="3">
    <source>
        <dbReference type="Proteomes" id="UP000622707"/>
    </source>
</evidence>
<protein>
    <submittedName>
        <fullName evidence="2">DUF485 domain-containing protein</fullName>
    </submittedName>
</protein>
<gene>
    <name evidence="2" type="ORF">JI746_01500</name>
</gene>
<dbReference type="EMBL" id="JAEQND010000001">
    <property type="protein sequence ID" value="MBL0423765.1"/>
    <property type="molecule type" value="Genomic_DNA"/>
</dbReference>
<keyword evidence="3" id="KW-1185">Reference proteome</keyword>
<reference evidence="2 3" key="1">
    <citation type="journal article" date="2017" name="Int. J. Syst. Evol. Microbiol.">
        <title>Ramlibacter alkalitolerans sp. nov., alkali-tolerant bacterium isolated from soil of ginseng.</title>
        <authorList>
            <person name="Lee D.H."/>
            <person name="Cha C.J."/>
        </authorList>
    </citation>
    <scope>NUCLEOTIDE SEQUENCE [LARGE SCALE GENOMIC DNA]</scope>
    <source>
        <strain evidence="2 3">KACC 19305</strain>
    </source>
</reference>
<keyword evidence="1" id="KW-1133">Transmembrane helix</keyword>
<feature type="transmembrane region" description="Helical" evidence="1">
    <location>
        <begin position="96"/>
        <end position="120"/>
    </location>
</feature>
<dbReference type="InterPro" id="IPR052959">
    <property type="entry name" value="Inner_membrane_assoc"/>
</dbReference>
<organism evidence="2 3">
    <name type="scientific">Ramlibacter alkalitolerans</name>
    <dbReference type="NCBI Taxonomy" id="2039631"/>
    <lineage>
        <taxon>Bacteria</taxon>
        <taxon>Pseudomonadati</taxon>
        <taxon>Pseudomonadota</taxon>
        <taxon>Betaproteobacteria</taxon>
        <taxon>Burkholderiales</taxon>
        <taxon>Comamonadaceae</taxon>
        <taxon>Ramlibacter</taxon>
    </lineage>
</organism>
<keyword evidence="1" id="KW-0812">Transmembrane</keyword>
<accession>A0ABS1JIX6</accession>
<name>A0ABS1JIX6_9BURK</name>
<proteinExistence type="predicted"/>
<feature type="transmembrane region" description="Helical" evidence="1">
    <location>
        <begin position="62"/>
        <end position="84"/>
    </location>
</feature>
<sequence length="140" mass="15314">MPAHTCASSKAKGTRVSETALDAIIPGGGKRPARGQAPRADDVTARIRANPKYQELRRKRNTFGWTLTLAMMVVYYGYIALIAWNKPFLSQPIGAGVTTLGVPIGMGVIIFTVLITGFYVRRANSEYDALTRAILEEEVK</sequence>
<dbReference type="Pfam" id="PF04341">
    <property type="entry name" value="DUF485"/>
    <property type="match status" value="1"/>
</dbReference>
<dbReference type="PANTHER" id="PTHR38598">
    <property type="entry name" value="INNER MEMBRANE PROTEIN YJCH"/>
    <property type="match status" value="1"/>
</dbReference>
<comment type="caution">
    <text evidence="2">The sequence shown here is derived from an EMBL/GenBank/DDBJ whole genome shotgun (WGS) entry which is preliminary data.</text>
</comment>